<evidence type="ECO:0000256" key="4">
    <source>
        <dbReference type="ARBA" id="ARBA00022490"/>
    </source>
</evidence>
<dbReference type="SMART" id="SM00028">
    <property type="entry name" value="TPR"/>
    <property type="match status" value="4"/>
</dbReference>
<dbReference type="GO" id="GO:0000226">
    <property type="term" value="P:microtubule cytoskeleton organization"/>
    <property type="evidence" value="ECO:0007669"/>
    <property type="project" value="TreeGrafter"/>
</dbReference>
<dbReference type="PANTHER" id="PTHR46321:SF1">
    <property type="entry name" value="KIF-BINDING PROTEIN"/>
    <property type="match status" value="1"/>
</dbReference>
<dbReference type="Pfam" id="PF12309">
    <property type="entry name" value="KBP_C"/>
    <property type="match status" value="3"/>
</dbReference>
<dbReference type="EMBL" id="AJWK01014678">
    <property type="status" value="NOT_ANNOTATED_CDS"/>
    <property type="molecule type" value="Genomic_DNA"/>
</dbReference>
<dbReference type="GO" id="GO:0021952">
    <property type="term" value="P:central nervous system projection neuron axonogenesis"/>
    <property type="evidence" value="ECO:0007669"/>
    <property type="project" value="TreeGrafter"/>
</dbReference>
<dbReference type="EMBL" id="GITU01007319">
    <property type="protein sequence ID" value="MBC1176022.1"/>
    <property type="molecule type" value="Transcribed_RNA"/>
</dbReference>
<reference evidence="6" key="2">
    <citation type="journal article" date="2020" name="BMC">
        <title>Leishmania infection induces a limited differential gene expression in the sand fly midgut.</title>
        <authorList>
            <person name="Coutinho-Abreu I.V."/>
            <person name="Serafim T.D."/>
            <person name="Meneses C."/>
            <person name="Kamhawi S."/>
            <person name="Oliveira F."/>
            <person name="Valenzuela J.G."/>
        </authorList>
    </citation>
    <scope>NUCLEOTIDE SEQUENCE</scope>
    <source>
        <strain evidence="6">Jacobina</strain>
        <tissue evidence="6">Midgut</tissue>
    </source>
</reference>
<dbReference type="Gene3D" id="1.25.40.10">
    <property type="entry name" value="Tetratricopeptide repeat domain"/>
    <property type="match status" value="2"/>
</dbReference>
<dbReference type="EMBL" id="AJWK01014679">
    <property type="status" value="NOT_ANNOTATED_CDS"/>
    <property type="molecule type" value="Genomic_DNA"/>
</dbReference>
<evidence type="ECO:0000313" key="7">
    <source>
        <dbReference type="EnsemblMetazoa" id="LLOJ004699-PA"/>
    </source>
</evidence>
<dbReference type="EnsemblMetazoa" id="LLOJ004699-RA">
    <property type="protein sequence ID" value="LLOJ004699-PA"/>
    <property type="gene ID" value="LLOJ004699"/>
</dbReference>
<keyword evidence="4" id="KW-0963">Cytoplasm</keyword>
<sequence length="986" mass="113955">MPVDREKLSCLKERYDKAIQLMEEDSKSDPESDPFRSHYAARDILLEIRGYLEKLLARDDNDDETVLIYKSLLGFIYKNLGQLYIFVEEITTGRKYLQDSIVLLEDYHANPEAIIPLVGSLNQLGILQANQGETADAKETLQRAEKIYVDFNESPSGEPLTTINDLFATKEEIQAGAGRLMLEKTHTITLYYLAQVMCTLGEADTSRNYCHSTLKRQLHFKDYDAIDWALNAATLSQCFLTPEGLTHARHHLAAATYIMDRFEGQMFKPEMSEDEKAAQLETFQHRYADVDRCWVKYALFILSHSKDRLMEEEKDDSGVAEITKKVPPLSISTAAEDMIFPLDLSIYETKITDQPVLMFEDAKEVYLFAMRHINHAKEYYKADSLASEYAKIVMDMSSMLKYLAFFEENEDDRCKLHKKQADHLEDLVNLLNPTYYLVICREVCCLKERYDKAIQLMEEDSKSDPESDPFRSHYAARDILLEIRGYLEKLLARDDNDDETVLIYKSLLGFIYKNLGQLYIFVEEITTGRKYLQDSIVLLEDYHANPEAIIPLVGSLNQLGILQANQGETADAKETLQRAEKIYVDFNESPSGEPLTTINDLFATKEEIQAGAGRLMLEKTHTITLYYLAQVMCTLGEADTSRNYCHSTLKRQLHFKDYDAIDWALNAATLSQCFLTPEGLTHARHHLAAATYIMDRFEGQMFKPEMSEDEKAAQLETFQHRYADVDRCWVKYALFILSHSKDRLMEEEKDDSGVAEITTKDAKEVYMFAMRHINHAKKYYKADSLASEYAKIVMDMSSMLKYLAFFEENEDDRCKLHKKQADHLEDLVNLLNPTYYLVICREVWYELGITYMTMLDIKLDKLKATDRPSPHALNKVNTLCDKGIRNFSKFYESFPKIDETADEEMQLILYAYFHLGRLYYKKITPDRRMQYTNLDNSLKYYNLFISGCDKRDALTKGMKGEIGCCREMVRLLPMKLAQINAQINSS</sequence>
<dbReference type="InterPro" id="IPR011990">
    <property type="entry name" value="TPR-like_helical_dom_sf"/>
</dbReference>
<dbReference type="InterPro" id="IPR022083">
    <property type="entry name" value="KBP"/>
</dbReference>
<dbReference type="PANTHER" id="PTHR46321">
    <property type="entry name" value="KIF1-BINDING PROTEIN"/>
    <property type="match status" value="1"/>
</dbReference>
<keyword evidence="5" id="KW-0206">Cytoskeleton</keyword>
<keyword evidence="8" id="KW-1185">Reference proteome</keyword>
<evidence type="ECO:0000256" key="2">
    <source>
        <dbReference type="ARBA" id="ARBA00010305"/>
    </source>
</evidence>
<protein>
    <recommendedName>
        <fullName evidence="3">KIF-binding protein</fullName>
    </recommendedName>
</protein>
<comment type="similarity">
    <text evidence="2">Belongs to the KIF-binding protein family.</text>
</comment>
<dbReference type="InterPro" id="IPR019734">
    <property type="entry name" value="TPR_rpt"/>
</dbReference>
<reference evidence="7" key="3">
    <citation type="submission" date="2020-05" db="UniProtKB">
        <authorList>
            <consortium name="EnsemblMetazoa"/>
        </authorList>
    </citation>
    <scope>IDENTIFICATION</scope>
    <source>
        <strain evidence="7">Jacobina</strain>
    </source>
</reference>
<reference evidence="8" key="1">
    <citation type="submission" date="2012-05" db="EMBL/GenBank/DDBJ databases">
        <title>Whole Genome Assembly of Lutzomyia longipalpis.</title>
        <authorList>
            <person name="Richards S."/>
            <person name="Qu C."/>
            <person name="Dillon R."/>
            <person name="Worley K."/>
            <person name="Scherer S."/>
            <person name="Batterton M."/>
            <person name="Taylor A."/>
            <person name="Hawes A."/>
            <person name="Hernandez B."/>
            <person name="Kovar C."/>
            <person name="Mandapat C."/>
            <person name="Pham C."/>
            <person name="Qu C."/>
            <person name="Jing C."/>
            <person name="Bess C."/>
            <person name="Bandaranaike D."/>
            <person name="Ngo D."/>
            <person name="Ongeri F."/>
            <person name="Arias F."/>
            <person name="Lara F."/>
            <person name="Weissenberger G."/>
            <person name="Kamau G."/>
            <person name="Han H."/>
            <person name="Shen H."/>
            <person name="Dinh H."/>
            <person name="Khalil I."/>
            <person name="Jones J."/>
            <person name="Shafer J."/>
            <person name="Jayaseelan J."/>
            <person name="Quiroz J."/>
            <person name="Blankenburg K."/>
            <person name="Nguyen L."/>
            <person name="Jackson L."/>
            <person name="Francisco L."/>
            <person name="Tang L.-Y."/>
            <person name="Pu L.-L."/>
            <person name="Perales L."/>
            <person name="Lorensuhewa L."/>
            <person name="Munidasa M."/>
            <person name="Coyle M."/>
            <person name="Taylor M."/>
            <person name="Puazo M."/>
            <person name="Firestine M."/>
            <person name="Scheel M."/>
            <person name="Javaid M."/>
            <person name="Wang M."/>
            <person name="Li M."/>
            <person name="Tabassum N."/>
            <person name="Saada N."/>
            <person name="Osuji N."/>
            <person name="Aqrawi P."/>
            <person name="Fu Q."/>
            <person name="Thornton R."/>
            <person name="Raj R."/>
            <person name="Goodspeed R."/>
            <person name="Mata R."/>
            <person name="Najjar R."/>
            <person name="Gubbala S."/>
            <person name="Lee S."/>
            <person name="Denson S."/>
            <person name="Patil S."/>
            <person name="Macmil S."/>
            <person name="Qi S."/>
            <person name="Matskevitch T."/>
            <person name="Palculict T."/>
            <person name="Mathew T."/>
            <person name="Vee V."/>
            <person name="Velamala V."/>
            <person name="Korchina V."/>
            <person name="Cai W."/>
            <person name="Liu W."/>
            <person name="Dai W."/>
            <person name="Zou X."/>
            <person name="Zhu Y."/>
            <person name="Zhang Y."/>
            <person name="Wu Y.-Q."/>
            <person name="Xin Y."/>
            <person name="Nazarath L."/>
            <person name="Kovar C."/>
            <person name="Han Y."/>
            <person name="Muzny D."/>
            <person name="Gibbs R."/>
        </authorList>
    </citation>
    <scope>NUCLEOTIDE SEQUENCE [LARGE SCALE GENOMIC DNA]</scope>
    <source>
        <strain evidence="8">Jacobina</strain>
    </source>
</reference>
<dbReference type="AlphaFoldDB" id="A0A1B0CJJ7"/>
<evidence type="ECO:0000313" key="6">
    <source>
        <dbReference type="EMBL" id="MBC1176022.1"/>
    </source>
</evidence>
<dbReference type="VEuPathDB" id="VectorBase:LLONM1_010870"/>
<evidence type="ECO:0000256" key="5">
    <source>
        <dbReference type="ARBA" id="ARBA00023212"/>
    </source>
</evidence>
<evidence type="ECO:0000256" key="1">
    <source>
        <dbReference type="ARBA" id="ARBA00004245"/>
    </source>
</evidence>
<accession>A0A1B0CJJ7</accession>
<dbReference type="VEuPathDB" id="VectorBase:LLOJ004699"/>
<organism evidence="7 8">
    <name type="scientific">Lutzomyia longipalpis</name>
    <name type="common">Sand fly</name>
    <dbReference type="NCBI Taxonomy" id="7200"/>
    <lineage>
        <taxon>Eukaryota</taxon>
        <taxon>Metazoa</taxon>
        <taxon>Ecdysozoa</taxon>
        <taxon>Arthropoda</taxon>
        <taxon>Hexapoda</taxon>
        <taxon>Insecta</taxon>
        <taxon>Pterygota</taxon>
        <taxon>Neoptera</taxon>
        <taxon>Endopterygota</taxon>
        <taxon>Diptera</taxon>
        <taxon>Nematocera</taxon>
        <taxon>Psychodoidea</taxon>
        <taxon>Psychodidae</taxon>
        <taxon>Lutzomyia</taxon>
        <taxon>Lutzomyia</taxon>
    </lineage>
</organism>
<evidence type="ECO:0000256" key="3">
    <source>
        <dbReference type="ARBA" id="ARBA00016840"/>
    </source>
</evidence>
<dbReference type="GO" id="GO:0005856">
    <property type="term" value="C:cytoskeleton"/>
    <property type="evidence" value="ECO:0007669"/>
    <property type="project" value="UniProtKB-SubCell"/>
</dbReference>
<dbReference type="SUPFAM" id="SSF48452">
    <property type="entry name" value="TPR-like"/>
    <property type="match status" value="2"/>
</dbReference>
<evidence type="ECO:0000313" key="8">
    <source>
        <dbReference type="Proteomes" id="UP000092461"/>
    </source>
</evidence>
<dbReference type="Proteomes" id="UP000092461">
    <property type="component" value="Unassembled WGS sequence"/>
</dbReference>
<comment type="subcellular location">
    <subcellularLocation>
        <location evidence="1">Cytoplasm</location>
        <location evidence="1">Cytoskeleton</location>
    </subcellularLocation>
</comment>
<dbReference type="GO" id="GO:1990535">
    <property type="term" value="P:neuron projection maintenance"/>
    <property type="evidence" value="ECO:0007669"/>
    <property type="project" value="TreeGrafter"/>
</dbReference>
<name>A0A1B0CJJ7_LUTLO</name>
<proteinExistence type="inferred from homology"/>